<dbReference type="RefSeq" id="WP_244516708.1">
    <property type="nucleotide sequence ID" value="NZ_FNIL01000003.1"/>
</dbReference>
<name>A0A1H0DV33_9BACI</name>
<dbReference type="Proteomes" id="UP000198778">
    <property type="component" value="Unassembled WGS sequence"/>
</dbReference>
<dbReference type="STRING" id="745820.SAMN04488053_10395"/>
<proteinExistence type="predicted"/>
<evidence type="ECO:0000313" key="2">
    <source>
        <dbReference type="Proteomes" id="UP000198778"/>
    </source>
</evidence>
<dbReference type="AlphaFoldDB" id="A0A1H0DV33"/>
<evidence type="ECO:0000313" key="1">
    <source>
        <dbReference type="EMBL" id="SDN73938.1"/>
    </source>
</evidence>
<organism evidence="1 2">
    <name type="scientific">Alkalicoccus daliensis</name>
    <dbReference type="NCBI Taxonomy" id="745820"/>
    <lineage>
        <taxon>Bacteria</taxon>
        <taxon>Bacillati</taxon>
        <taxon>Bacillota</taxon>
        <taxon>Bacilli</taxon>
        <taxon>Bacillales</taxon>
        <taxon>Bacillaceae</taxon>
        <taxon>Alkalicoccus</taxon>
    </lineage>
</organism>
<keyword evidence="2" id="KW-1185">Reference proteome</keyword>
<reference evidence="2" key="1">
    <citation type="submission" date="2016-10" db="EMBL/GenBank/DDBJ databases">
        <authorList>
            <person name="Varghese N."/>
            <person name="Submissions S."/>
        </authorList>
    </citation>
    <scope>NUCLEOTIDE SEQUENCE [LARGE SCALE GENOMIC DNA]</scope>
    <source>
        <strain evidence="2">CGMCC 1.10369</strain>
    </source>
</reference>
<accession>A0A1H0DV33</accession>
<dbReference type="EMBL" id="FNIL01000003">
    <property type="protein sequence ID" value="SDN73938.1"/>
    <property type="molecule type" value="Genomic_DNA"/>
</dbReference>
<gene>
    <name evidence="1" type="ORF">SAMN04488053_10395</name>
</gene>
<sequence>MKRTLTIPGPYNFKQALIRLSMDPLLQIDLKKQMMTVPLWLNESPITVQLQQIGTVDTPEFIITFPREAAEEQVIKQLSHLFHWNINLGEVAVHFEDTELDSIFKRFRGLPFVSDSQLYGSLMKQLSISS</sequence>
<protein>
    <submittedName>
        <fullName evidence="1">DNA-3-methyladenine glycosylase II</fullName>
    </submittedName>
</protein>